<protein>
    <submittedName>
        <fullName evidence="1">Uncharacterized protein</fullName>
    </submittedName>
</protein>
<dbReference type="EMBL" id="CM034389">
    <property type="protein sequence ID" value="KAJ0182793.1"/>
    <property type="molecule type" value="Genomic_DNA"/>
</dbReference>
<proteinExistence type="predicted"/>
<organism evidence="1 2">
    <name type="scientific">Dendrolimus kikuchii</name>
    <dbReference type="NCBI Taxonomy" id="765133"/>
    <lineage>
        <taxon>Eukaryota</taxon>
        <taxon>Metazoa</taxon>
        <taxon>Ecdysozoa</taxon>
        <taxon>Arthropoda</taxon>
        <taxon>Hexapoda</taxon>
        <taxon>Insecta</taxon>
        <taxon>Pterygota</taxon>
        <taxon>Neoptera</taxon>
        <taxon>Endopterygota</taxon>
        <taxon>Lepidoptera</taxon>
        <taxon>Glossata</taxon>
        <taxon>Ditrysia</taxon>
        <taxon>Bombycoidea</taxon>
        <taxon>Lasiocampidae</taxon>
        <taxon>Dendrolimus</taxon>
    </lineage>
</organism>
<gene>
    <name evidence="1" type="ORF">K1T71_002162</name>
</gene>
<name>A0ACC1DFQ3_9NEOP</name>
<sequence>MYLNALFFLLLSTLALSNGNTLQGTIDVQRLQKILQDNVKSRDLTAIYYAVRGLKQLNVAIPDVCEVIKILNYDVKNIEQVFYLTNVAALTNCQNAVKPEVLGAATVVLDKKDATLAELYYAVYTLKALGKGSIYDKEDALKNLIQILKKDDSPANYGYVFALCEHMGCGGWTATHAEGVILSADESDGKALHFEGGLPVTSFVLSTIARTYKKLNKPFPLTDEQKYKFAEYLLSRRSVNTPKGATLLLEGATAIADDVDSPISIMIKGKKYITSEVDTIEFSITDLIGRPVKNLKPEEVIAQSGTRLADDVVVLSKQPLNQKPNEPTTFILNLNKIKAQYGLYKIALSAGSKTTNVNVAVLGEIQVTTVEVGIGDVDGTTSPKVTTVTYPNKLGEKLQADHMQKVSLKFSVRDKWNKPVLVQQAFVRVATQDNDQETIFVAEPDNAKAYKVELRFRGRFLAQYILGSNCLLFTMVWVFGIGPREVLRAAGKSYRGPLPEIAHIFRSPDARPPRLVSDVFACACAAPLLLLLILWAKLRINLSSFPFTPSALVFHLALGASLGLYAVLWLQLSMFETMRYLLPLGLITFLSGHRLLRRLVQDKAQPR</sequence>
<dbReference type="Proteomes" id="UP000824533">
    <property type="component" value="Linkage Group LG03"/>
</dbReference>
<keyword evidence="2" id="KW-1185">Reference proteome</keyword>
<comment type="caution">
    <text evidence="1">The sequence shown here is derived from an EMBL/GenBank/DDBJ whole genome shotgun (WGS) entry which is preliminary data.</text>
</comment>
<reference evidence="1 2" key="1">
    <citation type="journal article" date="2021" name="Front. Genet.">
        <title>Chromosome-Level Genome Assembly Reveals Significant Gene Expansion in the Toll and IMD Signaling Pathways of Dendrolimus kikuchii.</title>
        <authorList>
            <person name="Zhou J."/>
            <person name="Wu P."/>
            <person name="Xiong Z."/>
            <person name="Liu N."/>
            <person name="Zhao N."/>
            <person name="Ji M."/>
            <person name="Qiu Y."/>
            <person name="Yang B."/>
        </authorList>
    </citation>
    <scope>NUCLEOTIDE SEQUENCE [LARGE SCALE GENOMIC DNA]</scope>
    <source>
        <strain evidence="1">Ann1</strain>
    </source>
</reference>
<accession>A0ACC1DFQ3</accession>
<evidence type="ECO:0000313" key="1">
    <source>
        <dbReference type="EMBL" id="KAJ0182793.1"/>
    </source>
</evidence>
<evidence type="ECO:0000313" key="2">
    <source>
        <dbReference type="Proteomes" id="UP000824533"/>
    </source>
</evidence>